<keyword evidence="3 6" id="KW-0812">Transmembrane</keyword>
<evidence type="ECO:0000256" key="4">
    <source>
        <dbReference type="ARBA" id="ARBA00022989"/>
    </source>
</evidence>
<evidence type="ECO:0000256" key="5">
    <source>
        <dbReference type="ARBA" id="ARBA00023136"/>
    </source>
</evidence>
<keyword evidence="2" id="KW-1003">Cell membrane</keyword>
<accession>A0A0R2U5X6</accession>
<dbReference type="GO" id="GO:0032153">
    <property type="term" value="C:cell division site"/>
    <property type="evidence" value="ECO:0007669"/>
    <property type="project" value="TreeGrafter"/>
</dbReference>
<evidence type="ECO:0000256" key="1">
    <source>
        <dbReference type="ARBA" id="ARBA00004651"/>
    </source>
</evidence>
<dbReference type="Pfam" id="PF02687">
    <property type="entry name" value="FtsX"/>
    <property type="match status" value="1"/>
</dbReference>
<feature type="transmembrane region" description="Helical" evidence="6">
    <location>
        <begin position="33"/>
        <end position="53"/>
    </location>
</feature>
<evidence type="ECO:0000256" key="3">
    <source>
        <dbReference type="ARBA" id="ARBA00022692"/>
    </source>
</evidence>
<feature type="transmembrane region" description="Helical" evidence="6">
    <location>
        <begin position="87"/>
        <end position="107"/>
    </location>
</feature>
<evidence type="ECO:0000313" key="9">
    <source>
        <dbReference type="Proteomes" id="UP000051213"/>
    </source>
</evidence>
<dbReference type="InterPro" id="IPR003838">
    <property type="entry name" value="ABC3_permease_C"/>
</dbReference>
<evidence type="ECO:0000256" key="6">
    <source>
        <dbReference type="SAM" id="Phobius"/>
    </source>
</evidence>
<reference evidence="8 9" key="1">
    <citation type="submission" date="2015-10" db="EMBL/GenBank/DDBJ databases">
        <title>Metagenome-Assembled Genomes uncover a global brackish microbiome.</title>
        <authorList>
            <person name="Hugerth L.W."/>
            <person name="Larsson J."/>
            <person name="Alneberg J."/>
            <person name="Lindh M.V."/>
            <person name="Legrand C."/>
            <person name="Pinhassi J."/>
            <person name="Andersson A.F."/>
        </authorList>
    </citation>
    <scope>NUCLEOTIDE SEQUENCE [LARGE SCALE GENOMIC DNA]</scope>
    <source>
        <strain evidence="8">BACL26 MAG-121220-bin70</strain>
    </source>
</reference>
<dbReference type="PANTHER" id="PTHR47755:SF1">
    <property type="entry name" value="CELL DIVISION PROTEIN FTSX"/>
    <property type="match status" value="1"/>
</dbReference>
<dbReference type="Proteomes" id="UP000051213">
    <property type="component" value="Unassembled WGS sequence"/>
</dbReference>
<dbReference type="PANTHER" id="PTHR47755">
    <property type="entry name" value="CELL DIVISION PROTEIN FTSX"/>
    <property type="match status" value="1"/>
</dbReference>
<evidence type="ECO:0000313" key="8">
    <source>
        <dbReference type="EMBL" id="KRO94870.1"/>
    </source>
</evidence>
<evidence type="ECO:0000256" key="2">
    <source>
        <dbReference type="ARBA" id="ARBA00022475"/>
    </source>
</evidence>
<keyword evidence="4 6" id="KW-1133">Transmembrane helix</keyword>
<comment type="subcellular location">
    <subcellularLocation>
        <location evidence="1">Cell membrane</location>
        <topology evidence="1">Multi-pass membrane protein</topology>
    </subcellularLocation>
</comment>
<feature type="transmembrane region" description="Helical" evidence="6">
    <location>
        <begin position="127"/>
        <end position="151"/>
    </location>
</feature>
<name>A0A0R2U5X6_9GAMM</name>
<gene>
    <name evidence="8" type="ORF">ABS24_07185</name>
</gene>
<comment type="caution">
    <text evidence="8">The sequence shown here is derived from an EMBL/GenBank/DDBJ whole genome shotgun (WGS) entry which is preliminary data.</text>
</comment>
<dbReference type="GO" id="GO:0051301">
    <property type="term" value="P:cell division"/>
    <property type="evidence" value="ECO:0007669"/>
    <property type="project" value="InterPro"/>
</dbReference>
<keyword evidence="5 6" id="KW-0472">Membrane</keyword>
<organism evidence="8 9">
    <name type="scientific">SAR92 bacterium BACL26 MAG-121220-bin70</name>
    <dbReference type="NCBI Taxonomy" id="1655626"/>
    <lineage>
        <taxon>Bacteria</taxon>
        <taxon>Pseudomonadati</taxon>
        <taxon>Pseudomonadota</taxon>
        <taxon>Gammaproteobacteria</taxon>
        <taxon>Cellvibrionales</taxon>
        <taxon>Porticoccaceae</taxon>
        <taxon>SAR92 clade</taxon>
    </lineage>
</organism>
<proteinExistence type="predicted"/>
<protein>
    <recommendedName>
        <fullName evidence="7">ABC3 transporter permease C-terminal domain-containing protein</fullName>
    </recommendedName>
</protein>
<dbReference type="GO" id="GO:0016020">
    <property type="term" value="C:membrane"/>
    <property type="evidence" value="ECO:0007669"/>
    <property type="project" value="InterPro"/>
</dbReference>
<dbReference type="InterPro" id="IPR004513">
    <property type="entry name" value="FtsX"/>
</dbReference>
<evidence type="ECO:0000259" key="7">
    <source>
        <dbReference type="Pfam" id="PF02687"/>
    </source>
</evidence>
<dbReference type="AlphaFoldDB" id="A0A0R2U5X6"/>
<sequence length="161" mass="17228">MASIGELESVEDVQVDMLWIQRLNAITEIGEKLVLAISLALGIGVLLIVGNTIRLAIQGRQEEIIVVKLVGGTDAYVRRPFLYTGTLLGLFGALIASLMLVGCVIWVGRSVEVLASLYQSQFELVGLGLSGVLVLCGIGAMTGLIGAWIAVMQHLRKIQPK</sequence>
<feature type="domain" description="ABC3 transporter permease C-terminal" evidence="7">
    <location>
        <begin position="37"/>
        <end position="152"/>
    </location>
</feature>
<dbReference type="EMBL" id="LICA01000128">
    <property type="protein sequence ID" value="KRO94870.1"/>
    <property type="molecule type" value="Genomic_DNA"/>
</dbReference>